<evidence type="ECO:0000313" key="11">
    <source>
        <dbReference type="Proteomes" id="UP000480303"/>
    </source>
</evidence>
<dbReference type="PROSITE" id="PS51012">
    <property type="entry name" value="ABC_TM2"/>
    <property type="match status" value="1"/>
</dbReference>
<feature type="transmembrane region" description="Helical" evidence="8">
    <location>
        <begin position="115"/>
        <end position="137"/>
    </location>
</feature>
<dbReference type="PANTHER" id="PTHR30413">
    <property type="entry name" value="INNER MEMBRANE TRANSPORT PERMEASE"/>
    <property type="match status" value="1"/>
</dbReference>
<keyword evidence="5 8" id="KW-0812">Transmembrane</keyword>
<dbReference type="PANTHER" id="PTHR30413:SF10">
    <property type="entry name" value="CAPSULE POLYSACCHARIDE EXPORT INNER-MEMBRANE PROTEIN CTRC"/>
    <property type="match status" value="1"/>
</dbReference>
<keyword evidence="3 8" id="KW-0813">Transport</keyword>
<organism evidence="10 11">
    <name type="scientific">Pseudolactococcus hodotermopsidis</name>
    <dbReference type="NCBI Taxonomy" id="2709157"/>
    <lineage>
        <taxon>Bacteria</taxon>
        <taxon>Bacillati</taxon>
        <taxon>Bacillota</taxon>
        <taxon>Bacilli</taxon>
        <taxon>Lactobacillales</taxon>
        <taxon>Streptococcaceae</taxon>
        <taxon>Pseudolactococcus</taxon>
    </lineage>
</organism>
<feature type="domain" description="ABC transmembrane type-2" evidence="9">
    <location>
        <begin position="35"/>
        <end position="261"/>
    </location>
</feature>
<protein>
    <recommendedName>
        <fullName evidence="8">Transport permease protein</fullName>
    </recommendedName>
</protein>
<evidence type="ECO:0000256" key="5">
    <source>
        <dbReference type="ARBA" id="ARBA00022692"/>
    </source>
</evidence>
<dbReference type="EMBL" id="BLLI01000017">
    <property type="protein sequence ID" value="GFH42250.1"/>
    <property type="molecule type" value="Genomic_DNA"/>
</dbReference>
<proteinExistence type="inferred from homology"/>
<evidence type="ECO:0000259" key="9">
    <source>
        <dbReference type="PROSITE" id="PS51012"/>
    </source>
</evidence>
<dbReference type="RefSeq" id="WP_172208205.1">
    <property type="nucleotide sequence ID" value="NZ_BLLI01000017.1"/>
</dbReference>
<evidence type="ECO:0000256" key="2">
    <source>
        <dbReference type="ARBA" id="ARBA00007783"/>
    </source>
</evidence>
<dbReference type="InterPro" id="IPR013525">
    <property type="entry name" value="ABC2_TM"/>
</dbReference>
<comment type="similarity">
    <text evidence="2 8">Belongs to the ABC-2 integral membrane protein family.</text>
</comment>
<dbReference type="AlphaFoldDB" id="A0A6A0B9X3"/>
<gene>
    <name evidence="10" type="ORF">Hs30E_08010</name>
</gene>
<keyword evidence="7 8" id="KW-0472">Membrane</keyword>
<comment type="caution">
    <text evidence="8">Lacks conserved residue(s) required for the propagation of feature annotation.</text>
</comment>
<reference evidence="10 11" key="1">
    <citation type="submission" date="2020-02" db="EMBL/GenBank/DDBJ databases">
        <title>Draft genome sequence of Lactococcus sp. Hs30E4-3.</title>
        <authorList>
            <person name="Noda S."/>
            <person name="Yuki M."/>
            <person name="Ohkuma M."/>
        </authorList>
    </citation>
    <scope>NUCLEOTIDE SEQUENCE [LARGE SCALE GENOMIC DNA]</scope>
    <source>
        <strain evidence="10 11">Hs30E4-3</strain>
    </source>
</reference>
<dbReference type="InterPro" id="IPR047817">
    <property type="entry name" value="ABC2_TM_bact-type"/>
</dbReference>
<keyword evidence="4 8" id="KW-1003">Cell membrane</keyword>
<name>A0A6A0B9X3_9LACT</name>
<sequence length="269" mass="31370">MKNVFRYIREQIRYFPLIARMTKYDTKNNYTSYTLGRIWQYANPIILAAIYYFIFGYVFKRDFGATEAPFLPWLLVGMAVWGITNGTVLSSLNSILSQLNLSTALKFPVSISPTITFFSGIFEFFIMMVIAIGISFAKGYQPTIYWLQFIYYTLALVIFTLAYSLLNATITTLFRDYSQIVRSVGRMGMMISGVMMNFQSNTVPSYIRKFILLNPFAYLIEGFRDAVFSKDWFYHKSTSGLFFWAFTIAVLVLGTHLFYRYEESFRDYL</sequence>
<dbReference type="GO" id="GO:0140359">
    <property type="term" value="F:ABC-type transporter activity"/>
    <property type="evidence" value="ECO:0007669"/>
    <property type="project" value="InterPro"/>
</dbReference>
<evidence type="ECO:0000256" key="4">
    <source>
        <dbReference type="ARBA" id="ARBA00022475"/>
    </source>
</evidence>
<feature type="transmembrane region" description="Helical" evidence="8">
    <location>
        <begin position="241"/>
        <end position="259"/>
    </location>
</feature>
<feature type="transmembrane region" description="Helical" evidence="8">
    <location>
        <begin position="38"/>
        <end position="59"/>
    </location>
</feature>
<dbReference type="Pfam" id="PF01061">
    <property type="entry name" value="ABC2_membrane"/>
    <property type="match status" value="1"/>
</dbReference>
<dbReference type="GO" id="GO:0005886">
    <property type="term" value="C:plasma membrane"/>
    <property type="evidence" value="ECO:0007669"/>
    <property type="project" value="UniProtKB-SubCell"/>
</dbReference>
<dbReference type="Proteomes" id="UP000480303">
    <property type="component" value="Unassembled WGS sequence"/>
</dbReference>
<feature type="transmembrane region" description="Helical" evidence="8">
    <location>
        <begin position="149"/>
        <end position="174"/>
    </location>
</feature>
<keyword evidence="11" id="KW-1185">Reference proteome</keyword>
<comment type="subcellular location">
    <subcellularLocation>
        <location evidence="1 8">Cell membrane</location>
        <topology evidence="1 8">Multi-pass membrane protein</topology>
    </subcellularLocation>
</comment>
<evidence type="ECO:0000256" key="3">
    <source>
        <dbReference type="ARBA" id="ARBA00022448"/>
    </source>
</evidence>
<comment type="caution">
    <text evidence="10">The sequence shown here is derived from an EMBL/GenBank/DDBJ whole genome shotgun (WGS) entry which is preliminary data.</text>
</comment>
<evidence type="ECO:0000256" key="7">
    <source>
        <dbReference type="ARBA" id="ARBA00023136"/>
    </source>
</evidence>
<evidence type="ECO:0000256" key="1">
    <source>
        <dbReference type="ARBA" id="ARBA00004651"/>
    </source>
</evidence>
<accession>A0A6A0B9X3</accession>
<dbReference type="GO" id="GO:0015920">
    <property type="term" value="P:lipopolysaccharide transport"/>
    <property type="evidence" value="ECO:0007669"/>
    <property type="project" value="TreeGrafter"/>
</dbReference>
<evidence type="ECO:0000256" key="6">
    <source>
        <dbReference type="ARBA" id="ARBA00022989"/>
    </source>
</evidence>
<evidence type="ECO:0000313" key="10">
    <source>
        <dbReference type="EMBL" id="GFH42250.1"/>
    </source>
</evidence>
<keyword evidence="6 8" id="KW-1133">Transmembrane helix</keyword>
<evidence type="ECO:0000256" key="8">
    <source>
        <dbReference type="RuleBase" id="RU361157"/>
    </source>
</evidence>
<feature type="transmembrane region" description="Helical" evidence="8">
    <location>
        <begin position="71"/>
        <end position="95"/>
    </location>
</feature>